<reference evidence="2" key="1">
    <citation type="submission" date="2016-10" db="EMBL/GenBank/DDBJ databases">
        <title>Comparative genomics uncovers the prolific and rare metabolic potential of the cyanobacterial genus Moorea.</title>
        <authorList>
            <person name="Leao T."/>
            <person name="Castelao G."/>
            <person name="Korobeynikov A."/>
            <person name="Monroe E.A."/>
            <person name="Podell S."/>
            <person name="Glukhov E."/>
            <person name="Allen E."/>
            <person name="Gerwick W.H."/>
            <person name="Gerwick L."/>
        </authorList>
    </citation>
    <scope>NUCLEOTIDE SEQUENCE [LARGE SCALE GENOMIC DNA]</scope>
    <source>
        <strain evidence="2">JHB</strain>
    </source>
</reference>
<name>A0A1D9FZW8_MOOP1</name>
<evidence type="ECO:0000313" key="1">
    <source>
        <dbReference type="EMBL" id="AOY80906.1"/>
    </source>
</evidence>
<accession>A0A1D9FZW8</accession>
<sequence length="86" mass="9921">MGRIEKKKEANPNIRQLLTERLAQADIISLEVESPNNEHPWMEFSGMYANNPLFDEVLADIAAYRDEIDAEIEGKCDSLKETLRER</sequence>
<dbReference type="EMBL" id="CP017708">
    <property type="protein sequence ID" value="AOY80906.1"/>
    <property type="molecule type" value="Genomic_DNA"/>
</dbReference>
<dbReference type="Proteomes" id="UP000176944">
    <property type="component" value="Chromosome"/>
</dbReference>
<protein>
    <submittedName>
        <fullName evidence="1">Uncharacterized protein</fullName>
    </submittedName>
</protein>
<dbReference type="AlphaFoldDB" id="A0A1D9FZW8"/>
<organism evidence="1 2">
    <name type="scientific">Moorena producens (strain JHB)</name>
    <dbReference type="NCBI Taxonomy" id="1454205"/>
    <lineage>
        <taxon>Bacteria</taxon>
        <taxon>Bacillati</taxon>
        <taxon>Cyanobacteriota</taxon>
        <taxon>Cyanophyceae</taxon>
        <taxon>Coleofasciculales</taxon>
        <taxon>Coleofasciculaceae</taxon>
        <taxon>Moorena</taxon>
    </lineage>
</organism>
<proteinExistence type="predicted"/>
<gene>
    <name evidence="1" type="ORF">BJP36_14330</name>
</gene>
<evidence type="ECO:0000313" key="2">
    <source>
        <dbReference type="Proteomes" id="UP000176944"/>
    </source>
</evidence>